<feature type="region of interest" description="Disordered" evidence="1">
    <location>
        <begin position="78"/>
        <end position="113"/>
    </location>
</feature>
<proteinExistence type="predicted"/>
<evidence type="ECO:0000313" key="2">
    <source>
        <dbReference type="EMBL" id="MCD7458172.1"/>
    </source>
</evidence>
<feature type="compositionally biased region" description="Basic and acidic residues" evidence="1">
    <location>
        <begin position="96"/>
        <end position="113"/>
    </location>
</feature>
<name>A0ABS8SGY0_DATST</name>
<evidence type="ECO:0000313" key="3">
    <source>
        <dbReference type="Proteomes" id="UP000823775"/>
    </source>
</evidence>
<evidence type="ECO:0000256" key="1">
    <source>
        <dbReference type="SAM" id="MobiDB-lite"/>
    </source>
</evidence>
<keyword evidence="3" id="KW-1185">Reference proteome</keyword>
<reference evidence="2 3" key="1">
    <citation type="journal article" date="2021" name="BMC Genomics">
        <title>Datura genome reveals duplications of psychoactive alkaloid biosynthetic genes and high mutation rate following tissue culture.</title>
        <authorList>
            <person name="Rajewski A."/>
            <person name="Carter-House D."/>
            <person name="Stajich J."/>
            <person name="Litt A."/>
        </authorList>
    </citation>
    <scope>NUCLEOTIDE SEQUENCE [LARGE SCALE GENOMIC DNA]</scope>
    <source>
        <strain evidence="2">AR-01</strain>
    </source>
</reference>
<comment type="caution">
    <text evidence="2">The sequence shown here is derived from an EMBL/GenBank/DDBJ whole genome shotgun (WGS) entry which is preliminary data.</text>
</comment>
<protein>
    <submittedName>
        <fullName evidence="2">Uncharacterized protein</fullName>
    </submittedName>
</protein>
<gene>
    <name evidence="2" type="ORF">HAX54_037464</name>
</gene>
<dbReference type="Proteomes" id="UP000823775">
    <property type="component" value="Unassembled WGS sequence"/>
</dbReference>
<dbReference type="EMBL" id="JACEIK010000502">
    <property type="protein sequence ID" value="MCD7458172.1"/>
    <property type="molecule type" value="Genomic_DNA"/>
</dbReference>
<organism evidence="2 3">
    <name type="scientific">Datura stramonium</name>
    <name type="common">Jimsonweed</name>
    <name type="synonym">Common thornapple</name>
    <dbReference type="NCBI Taxonomy" id="4076"/>
    <lineage>
        <taxon>Eukaryota</taxon>
        <taxon>Viridiplantae</taxon>
        <taxon>Streptophyta</taxon>
        <taxon>Embryophyta</taxon>
        <taxon>Tracheophyta</taxon>
        <taxon>Spermatophyta</taxon>
        <taxon>Magnoliopsida</taxon>
        <taxon>eudicotyledons</taxon>
        <taxon>Gunneridae</taxon>
        <taxon>Pentapetalae</taxon>
        <taxon>asterids</taxon>
        <taxon>lamiids</taxon>
        <taxon>Solanales</taxon>
        <taxon>Solanaceae</taxon>
        <taxon>Solanoideae</taxon>
        <taxon>Datureae</taxon>
        <taxon>Datura</taxon>
    </lineage>
</organism>
<sequence length="174" mass="19811">MKTLCKKEKNLEVLLEATNNEVKKTKLGSSTPRKKFNACYDVDFSNADDLIDFEQKKECLAKLKSSTHFTLEFARRALEKKGEENQKSMEPTGDLAEDHLKTSWSEAKSEPRPRSGARLARCLCKRGASEQLTARKVEAKVEATVQATEVQRRHHPVRPIPSQLRCKNFGTKDY</sequence>
<accession>A0ABS8SGY0</accession>
<feature type="compositionally biased region" description="Basic and acidic residues" evidence="1">
    <location>
        <begin position="78"/>
        <end position="87"/>
    </location>
</feature>